<evidence type="ECO:0000256" key="7">
    <source>
        <dbReference type="ARBA" id="ARBA00022777"/>
    </source>
</evidence>
<dbReference type="EC" id="2.7.13.3" evidence="3"/>
<dbReference type="Pfam" id="PF02518">
    <property type="entry name" value="HATPase_c"/>
    <property type="match status" value="1"/>
</dbReference>
<keyword evidence="7" id="KW-0418">Kinase</keyword>
<dbReference type="SMART" id="SM00387">
    <property type="entry name" value="HATPase_c"/>
    <property type="match status" value="1"/>
</dbReference>
<dbReference type="OrthoDB" id="9804645at2"/>
<dbReference type="AlphaFoldDB" id="A0A437RFS6"/>
<dbReference type="Gene3D" id="1.10.287.130">
    <property type="match status" value="1"/>
</dbReference>
<feature type="domain" description="Histidine kinase" evidence="12">
    <location>
        <begin position="250"/>
        <end position="465"/>
    </location>
</feature>
<dbReference type="SUPFAM" id="SSF55874">
    <property type="entry name" value="ATPase domain of HSP90 chaperone/DNA topoisomerase II/histidine kinase"/>
    <property type="match status" value="1"/>
</dbReference>
<feature type="transmembrane region" description="Helical" evidence="11">
    <location>
        <begin position="169"/>
        <end position="187"/>
    </location>
</feature>
<evidence type="ECO:0000256" key="3">
    <source>
        <dbReference type="ARBA" id="ARBA00012438"/>
    </source>
</evidence>
<evidence type="ECO:0000256" key="5">
    <source>
        <dbReference type="ARBA" id="ARBA00022679"/>
    </source>
</evidence>
<evidence type="ECO:0000256" key="8">
    <source>
        <dbReference type="ARBA" id="ARBA00022989"/>
    </source>
</evidence>
<dbReference type="CDD" id="cd06225">
    <property type="entry name" value="HAMP"/>
    <property type="match status" value="1"/>
</dbReference>
<evidence type="ECO:0000256" key="11">
    <source>
        <dbReference type="SAM" id="Phobius"/>
    </source>
</evidence>
<evidence type="ECO:0000256" key="2">
    <source>
        <dbReference type="ARBA" id="ARBA00004370"/>
    </source>
</evidence>
<keyword evidence="5" id="KW-0808">Transferase</keyword>
<keyword evidence="15" id="KW-1185">Reference proteome</keyword>
<dbReference type="InterPro" id="IPR036890">
    <property type="entry name" value="HATPase_C_sf"/>
</dbReference>
<sequence length="465" mass="50859">MKLNLATRLFAAVLSTAVVVAVAMGVGAHLNLNRDFLGYLNEQAVSRLDLAVPSVTAGYRQQGSWDFLRERPDLWFRLLRPAPDDSRVPLTERAPASATPAELTGASRRFTLLDAERRRIVGFSSPADNAVERAIVVDGLTVGWLVLTPFESVSYGAEKRFADAQARTGWVVGGAAVLLAAAVALWASRRLLKPVRQVADATHRLAAGDHATRVPESDKDDEIGRLARDFNQLALTLQRNEAMRREFMADVSHELRTPLGVLHGELEALEDGVRQLDAQALRSLKAEVTTLHKLVDDLYELSLADVGALSYRKAELDLREIIDDTAGAFGERLRSSGLALQLELPPGPLPAFGDARRLRQLFANLLENSCRYTDAGGALRLQARLEGRQMLIDLHDSAPGVRSDQLPRLFERFFRAEASRSRASGGAGLGLSICQRIVQAHEGRIEARPSPLGGLWLRVELPALG</sequence>
<dbReference type="SUPFAM" id="SSF47384">
    <property type="entry name" value="Homodimeric domain of signal transducing histidine kinase"/>
    <property type="match status" value="1"/>
</dbReference>
<dbReference type="Pfam" id="PF00512">
    <property type="entry name" value="HisKA"/>
    <property type="match status" value="1"/>
</dbReference>
<name>A0A437RFS6_9BURK</name>
<comment type="subcellular location">
    <subcellularLocation>
        <location evidence="2">Membrane</location>
    </subcellularLocation>
</comment>
<protein>
    <recommendedName>
        <fullName evidence="3">histidine kinase</fullName>
        <ecNumber evidence="3">2.7.13.3</ecNumber>
    </recommendedName>
</protein>
<dbReference type="PANTHER" id="PTHR45436:SF5">
    <property type="entry name" value="SENSOR HISTIDINE KINASE TRCS"/>
    <property type="match status" value="1"/>
</dbReference>
<accession>A0A437RFS6</accession>
<dbReference type="Pfam" id="PF00672">
    <property type="entry name" value="HAMP"/>
    <property type="match status" value="1"/>
</dbReference>
<keyword evidence="8 11" id="KW-1133">Transmembrane helix</keyword>
<dbReference type="SMART" id="SM00304">
    <property type="entry name" value="HAMP"/>
    <property type="match status" value="1"/>
</dbReference>
<dbReference type="InterPro" id="IPR003594">
    <property type="entry name" value="HATPase_dom"/>
</dbReference>
<dbReference type="PROSITE" id="PS50109">
    <property type="entry name" value="HIS_KIN"/>
    <property type="match status" value="1"/>
</dbReference>
<proteinExistence type="predicted"/>
<dbReference type="Gene3D" id="3.30.565.10">
    <property type="entry name" value="Histidine kinase-like ATPase, C-terminal domain"/>
    <property type="match status" value="1"/>
</dbReference>
<dbReference type="InterPro" id="IPR036097">
    <property type="entry name" value="HisK_dim/P_sf"/>
</dbReference>
<keyword evidence="6 11" id="KW-0812">Transmembrane</keyword>
<dbReference type="InterPro" id="IPR005467">
    <property type="entry name" value="His_kinase_dom"/>
</dbReference>
<comment type="catalytic activity">
    <reaction evidence="1">
        <text>ATP + protein L-histidine = ADP + protein N-phospho-L-histidine.</text>
        <dbReference type="EC" id="2.7.13.3"/>
    </reaction>
</comment>
<dbReference type="PANTHER" id="PTHR45436">
    <property type="entry name" value="SENSOR HISTIDINE KINASE YKOH"/>
    <property type="match status" value="1"/>
</dbReference>
<evidence type="ECO:0000313" key="15">
    <source>
        <dbReference type="Proteomes" id="UP000285575"/>
    </source>
</evidence>
<organism evidence="14 15">
    <name type="scientific">Rubrivivax rivuli</name>
    <dbReference type="NCBI Taxonomy" id="1862385"/>
    <lineage>
        <taxon>Bacteria</taxon>
        <taxon>Pseudomonadati</taxon>
        <taxon>Pseudomonadota</taxon>
        <taxon>Betaproteobacteria</taxon>
        <taxon>Burkholderiales</taxon>
        <taxon>Sphaerotilaceae</taxon>
        <taxon>Rubrivivax</taxon>
    </lineage>
</organism>
<dbReference type="GO" id="GO:0000155">
    <property type="term" value="F:phosphorelay sensor kinase activity"/>
    <property type="evidence" value="ECO:0007669"/>
    <property type="project" value="InterPro"/>
</dbReference>
<evidence type="ECO:0000256" key="4">
    <source>
        <dbReference type="ARBA" id="ARBA00022553"/>
    </source>
</evidence>
<evidence type="ECO:0000256" key="6">
    <source>
        <dbReference type="ARBA" id="ARBA00022692"/>
    </source>
</evidence>
<feature type="domain" description="HAMP" evidence="13">
    <location>
        <begin position="189"/>
        <end position="242"/>
    </location>
</feature>
<dbReference type="Proteomes" id="UP000285575">
    <property type="component" value="Unassembled WGS sequence"/>
</dbReference>
<dbReference type="RefSeq" id="WP_128229671.1">
    <property type="nucleotide sequence ID" value="NZ_SACR01000004.1"/>
</dbReference>
<keyword evidence="10 11" id="KW-0472">Membrane</keyword>
<dbReference type="InterPro" id="IPR004358">
    <property type="entry name" value="Sig_transdc_His_kin-like_C"/>
</dbReference>
<dbReference type="Gene3D" id="6.10.340.10">
    <property type="match status" value="1"/>
</dbReference>
<gene>
    <name evidence="14" type="ORF">EOE66_15870</name>
</gene>
<dbReference type="InterPro" id="IPR003661">
    <property type="entry name" value="HisK_dim/P_dom"/>
</dbReference>
<dbReference type="PROSITE" id="PS50885">
    <property type="entry name" value="HAMP"/>
    <property type="match status" value="1"/>
</dbReference>
<comment type="caution">
    <text evidence="14">The sequence shown here is derived from an EMBL/GenBank/DDBJ whole genome shotgun (WGS) entry which is preliminary data.</text>
</comment>
<keyword evidence="9" id="KW-0902">Two-component regulatory system</keyword>
<evidence type="ECO:0000256" key="1">
    <source>
        <dbReference type="ARBA" id="ARBA00000085"/>
    </source>
</evidence>
<dbReference type="CDD" id="cd00082">
    <property type="entry name" value="HisKA"/>
    <property type="match status" value="1"/>
</dbReference>
<evidence type="ECO:0000313" key="14">
    <source>
        <dbReference type="EMBL" id="RVU45582.1"/>
    </source>
</evidence>
<evidence type="ECO:0000256" key="10">
    <source>
        <dbReference type="ARBA" id="ARBA00023136"/>
    </source>
</evidence>
<dbReference type="GO" id="GO:0005886">
    <property type="term" value="C:plasma membrane"/>
    <property type="evidence" value="ECO:0007669"/>
    <property type="project" value="TreeGrafter"/>
</dbReference>
<dbReference type="EMBL" id="SACR01000004">
    <property type="protein sequence ID" value="RVU45582.1"/>
    <property type="molecule type" value="Genomic_DNA"/>
</dbReference>
<keyword evidence="4" id="KW-0597">Phosphoprotein</keyword>
<evidence type="ECO:0000256" key="9">
    <source>
        <dbReference type="ARBA" id="ARBA00023012"/>
    </source>
</evidence>
<reference evidence="14 15" key="1">
    <citation type="submission" date="2019-01" db="EMBL/GenBank/DDBJ databases">
        <authorList>
            <person name="Chen W.-M."/>
        </authorList>
    </citation>
    <scope>NUCLEOTIDE SEQUENCE [LARGE SCALE GENOMIC DNA]</scope>
    <source>
        <strain evidence="14 15">KYPY4</strain>
    </source>
</reference>
<dbReference type="SUPFAM" id="SSF158472">
    <property type="entry name" value="HAMP domain-like"/>
    <property type="match status" value="1"/>
</dbReference>
<dbReference type="PRINTS" id="PR00344">
    <property type="entry name" value="BCTRLSENSOR"/>
</dbReference>
<dbReference type="SMART" id="SM00388">
    <property type="entry name" value="HisKA"/>
    <property type="match status" value="1"/>
</dbReference>
<evidence type="ECO:0000259" key="12">
    <source>
        <dbReference type="PROSITE" id="PS50109"/>
    </source>
</evidence>
<dbReference type="InterPro" id="IPR003660">
    <property type="entry name" value="HAMP_dom"/>
</dbReference>
<dbReference type="InterPro" id="IPR050428">
    <property type="entry name" value="TCS_sensor_his_kinase"/>
</dbReference>
<evidence type="ECO:0000259" key="13">
    <source>
        <dbReference type="PROSITE" id="PS50885"/>
    </source>
</evidence>